<dbReference type="AlphaFoldDB" id="A0A9N9D0G3"/>
<sequence length="95" mass="11113">MKYLEELCELKKKILVLKMSNKILKIRSVTEDNALFSVKNKKKDISFVNYSSSKMFRKVCRFSKKFIAYSLKIESAVAMKEKLLLKQIQVIVIGF</sequence>
<comment type="caution">
    <text evidence="1">The sequence shown here is derived from an EMBL/GenBank/DDBJ whole genome shotgun (WGS) entry which is preliminary data.</text>
</comment>
<reference evidence="1" key="1">
    <citation type="submission" date="2021-06" db="EMBL/GenBank/DDBJ databases">
        <authorList>
            <person name="Kallberg Y."/>
            <person name="Tangrot J."/>
            <person name="Rosling A."/>
        </authorList>
    </citation>
    <scope>NUCLEOTIDE SEQUENCE</scope>
    <source>
        <strain evidence="1">IN212</strain>
    </source>
</reference>
<name>A0A9N9D0G3_9GLOM</name>
<gene>
    <name evidence="1" type="ORF">RFULGI_LOCUS7347</name>
</gene>
<evidence type="ECO:0000313" key="2">
    <source>
        <dbReference type="Proteomes" id="UP000789396"/>
    </source>
</evidence>
<accession>A0A9N9D0G3</accession>
<protein>
    <submittedName>
        <fullName evidence="1">3400_t:CDS:1</fullName>
    </submittedName>
</protein>
<keyword evidence="2" id="KW-1185">Reference proteome</keyword>
<dbReference type="Proteomes" id="UP000789396">
    <property type="component" value="Unassembled WGS sequence"/>
</dbReference>
<dbReference type="EMBL" id="CAJVPZ010010555">
    <property type="protein sequence ID" value="CAG8620709.1"/>
    <property type="molecule type" value="Genomic_DNA"/>
</dbReference>
<evidence type="ECO:0000313" key="1">
    <source>
        <dbReference type="EMBL" id="CAG8620709.1"/>
    </source>
</evidence>
<proteinExistence type="predicted"/>
<organism evidence="1 2">
    <name type="scientific">Racocetra fulgida</name>
    <dbReference type="NCBI Taxonomy" id="60492"/>
    <lineage>
        <taxon>Eukaryota</taxon>
        <taxon>Fungi</taxon>
        <taxon>Fungi incertae sedis</taxon>
        <taxon>Mucoromycota</taxon>
        <taxon>Glomeromycotina</taxon>
        <taxon>Glomeromycetes</taxon>
        <taxon>Diversisporales</taxon>
        <taxon>Gigasporaceae</taxon>
        <taxon>Racocetra</taxon>
    </lineage>
</organism>